<proteinExistence type="predicted"/>
<dbReference type="KEGG" id="amr:AM1_3210"/>
<dbReference type="AlphaFoldDB" id="B0CFQ2"/>
<dbReference type="EMBL" id="CP000828">
    <property type="protein sequence ID" value="ABW28206.1"/>
    <property type="molecule type" value="Genomic_DNA"/>
</dbReference>
<protein>
    <submittedName>
        <fullName evidence="1">Uncharacterized protein</fullName>
    </submittedName>
</protein>
<dbReference type="HOGENOM" id="CLU_3228064_0_0_3"/>
<dbReference type="Proteomes" id="UP000000268">
    <property type="component" value="Chromosome"/>
</dbReference>
<keyword evidence="2" id="KW-1185">Reference proteome</keyword>
<evidence type="ECO:0000313" key="1">
    <source>
        <dbReference type="EMBL" id="ABW28206.1"/>
    </source>
</evidence>
<gene>
    <name evidence="1" type="ordered locus">AM1_3210</name>
</gene>
<organism evidence="1 2">
    <name type="scientific">Acaryochloris marina (strain MBIC 11017)</name>
    <dbReference type="NCBI Taxonomy" id="329726"/>
    <lineage>
        <taxon>Bacteria</taxon>
        <taxon>Bacillati</taxon>
        <taxon>Cyanobacteriota</taxon>
        <taxon>Cyanophyceae</taxon>
        <taxon>Acaryochloridales</taxon>
        <taxon>Acaryochloridaceae</taxon>
        <taxon>Acaryochloris</taxon>
    </lineage>
</organism>
<name>B0CFQ2_ACAM1</name>
<reference evidence="1 2" key="1">
    <citation type="journal article" date="2008" name="Proc. Natl. Acad. Sci. U.S.A.">
        <title>Niche adaptation and genome expansion in the chlorophyll d-producing cyanobacterium Acaryochloris marina.</title>
        <authorList>
            <person name="Swingley W.D."/>
            <person name="Chen M."/>
            <person name="Cheung P.C."/>
            <person name="Conrad A.L."/>
            <person name="Dejesa L.C."/>
            <person name="Hao J."/>
            <person name="Honchak B.M."/>
            <person name="Karbach L.E."/>
            <person name="Kurdoglu A."/>
            <person name="Lahiri S."/>
            <person name="Mastrian S.D."/>
            <person name="Miyashita H."/>
            <person name="Page L."/>
            <person name="Ramakrishna P."/>
            <person name="Satoh S."/>
            <person name="Sattley W.M."/>
            <person name="Shimada Y."/>
            <person name="Taylor H.L."/>
            <person name="Tomo T."/>
            <person name="Tsuchiya T."/>
            <person name="Wang Z.T."/>
            <person name="Raymond J."/>
            <person name="Mimuro M."/>
            <person name="Blankenship R.E."/>
            <person name="Touchman J.W."/>
        </authorList>
    </citation>
    <scope>NUCLEOTIDE SEQUENCE [LARGE SCALE GENOMIC DNA]</scope>
    <source>
        <strain evidence="2">MBIC 11017</strain>
    </source>
</reference>
<sequence length="43" mass="5149">MVTTGFDWVNQEDLYHFLEQAQQDEIAAEQNFRALVQHKLQQQ</sequence>
<accession>B0CFQ2</accession>
<evidence type="ECO:0000313" key="2">
    <source>
        <dbReference type="Proteomes" id="UP000000268"/>
    </source>
</evidence>